<keyword evidence="3" id="KW-1185">Reference proteome</keyword>
<dbReference type="EMBL" id="BBQY01000001">
    <property type="protein sequence ID" value="GBH29686.1"/>
    <property type="molecule type" value="Genomic_DNA"/>
</dbReference>
<dbReference type="Proteomes" id="UP000290975">
    <property type="component" value="Unassembled WGS sequence"/>
</dbReference>
<evidence type="ECO:0008006" key="4">
    <source>
        <dbReference type="Google" id="ProtNLM"/>
    </source>
</evidence>
<dbReference type="Gene3D" id="1.10.10.10">
    <property type="entry name" value="Winged helix-like DNA-binding domain superfamily/Winged helix DNA-binding domain"/>
    <property type="match status" value="1"/>
</dbReference>
<dbReference type="Pfam" id="PF13730">
    <property type="entry name" value="HTH_36"/>
    <property type="match status" value="1"/>
</dbReference>
<protein>
    <recommendedName>
        <fullName evidence="4">Helix-turn-helix domain-containing protein</fullName>
    </recommendedName>
</protein>
<proteinExistence type="predicted"/>
<comment type="caution">
    <text evidence="2">The sequence shown here is derived from an EMBL/GenBank/DDBJ whole genome shotgun (WGS) entry which is preliminary data.</text>
</comment>
<reference evidence="2 3" key="1">
    <citation type="submission" date="2014-12" db="EMBL/GenBank/DDBJ databases">
        <title>Whole genome sequencing of Sphingobium xenophagum OW59.</title>
        <authorList>
            <person name="Ohta Y."/>
            <person name="Nishi S."/>
            <person name="Hatada Y."/>
        </authorList>
    </citation>
    <scope>NUCLEOTIDE SEQUENCE [LARGE SCALE GENOMIC DNA]</scope>
    <source>
        <strain evidence="2 3">OW59</strain>
    </source>
</reference>
<gene>
    <name evidence="2" type="ORF">MBESOW_P0940</name>
</gene>
<evidence type="ECO:0000313" key="3">
    <source>
        <dbReference type="Proteomes" id="UP000290975"/>
    </source>
</evidence>
<dbReference type="RefSeq" id="WP_130752094.1">
    <property type="nucleotide sequence ID" value="NZ_BBQY01000001.1"/>
</dbReference>
<name>A0A401IZC7_SPHXE</name>
<feature type="region of interest" description="Disordered" evidence="1">
    <location>
        <begin position="272"/>
        <end position="295"/>
    </location>
</feature>
<dbReference type="AlphaFoldDB" id="A0A401IZC7"/>
<sequence length="295" mass="31994">MAGGKKISRRGHEPRHIRLYHSITGCDAWRDLTGNAIKVLIALLRFDKGGDNGELFMSVRTAAQETGLSENTAWKALVELEDHGFIAAMERGHFKRKRGPATRWRYTWQPAPGSPPTRDFEKWAGNGNKSRSQNLNGTVAKIATVLETDCPTVANNGTMITETSRSPKSATVPNTATQVVSQGLSVSEAICDTRKQPAHIVGHSVDEQTETNIRMKLENLLRASPAGTQTRLAEAAQIPGGTLSKFLRDGKSLSTAHRVRLMLHIPKFEGLVGGNGAAGQNRSRKAAATARPDLS</sequence>
<organism evidence="2 3">
    <name type="scientific">Sphingobium xenophagum</name>
    <dbReference type="NCBI Taxonomy" id="121428"/>
    <lineage>
        <taxon>Bacteria</taxon>
        <taxon>Pseudomonadati</taxon>
        <taxon>Pseudomonadota</taxon>
        <taxon>Alphaproteobacteria</taxon>
        <taxon>Sphingomonadales</taxon>
        <taxon>Sphingomonadaceae</taxon>
        <taxon>Sphingobium</taxon>
    </lineage>
</organism>
<evidence type="ECO:0000256" key="1">
    <source>
        <dbReference type="SAM" id="MobiDB-lite"/>
    </source>
</evidence>
<accession>A0A401IZC7</accession>
<evidence type="ECO:0000313" key="2">
    <source>
        <dbReference type="EMBL" id="GBH29686.1"/>
    </source>
</evidence>
<dbReference type="InterPro" id="IPR036388">
    <property type="entry name" value="WH-like_DNA-bd_sf"/>
</dbReference>